<dbReference type="Proteomes" id="UP001202328">
    <property type="component" value="Unassembled WGS sequence"/>
</dbReference>
<sequence>GWCKLTPEGIKAIVSGGGLEFLSLSATFEPAKVGDISNETEAVMHISKGCPLLKKLILRNCKEVELEGWKAIGRNCKNLEDLTLYRCSKLCDLGLQALCNGCNKLSRLSVDTDDSCSSSALEVFKRKKINVTCHSW</sequence>
<protein>
    <recommendedName>
        <fullName evidence="3">F-box protein</fullName>
    </recommendedName>
</protein>
<accession>A0AAD4T743</accession>
<evidence type="ECO:0000313" key="2">
    <source>
        <dbReference type="Proteomes" id="UP001202328"/>
    </source>
</evidence>
<evidence type="ECO:0008006" key="3">
    <source>
        <dbReference type="Google" id="ProtNLM"/>
    </source>
</evidence>
<gene>
    <name evidence="1" type="ORF">MKW98_030141</name>
</gene>
<organism evidence="1 2">
    <name type="scientific">Papaver atlanticum</name>
    <dbReference type="NCBI Taxonomy" id="357466"/>
    <lineage>
        <taxon>Eukaryota</taxon>
        <taxon>Viridiplantae</taxon>
        <taxon>Streptophyta</taxon>
        <taxon>Embryophyta</taxon>
        <taxon>Tracheophyta</taxon>
        <taxon>Spermatophyta</taxon>
        <taxon>Magnoliopsida</taxon>
        <taxon>Ranunculales</taxon>
        <taxon>Papaveraceae</taxon>
        <taxon>Papaveroideae</taxon>
        <taxon>Papaver</taxon>
    </lineage>
</organism>
<dbReference type="PANTHER" id="PTHR13318">
    <property type="entry name" value="PARTNER OF PAIRED, ISOFORM B-RELATED"/>
    <property type="match status" value="1"/>
</dbReference>
<keyword evidence="2" id="KW-1185">Reference proteome</keyword>
<dbReference type="SMART" id="SM00367">
    <property type="entry name" value="LRR_CC"/>
    <property type="match status" value="2"/>
</dbReference>
<dbReference type="EMBL" id="JAJJMB010005117">
    <property type="protein sequence ID" value="KAI3940822.1"/>
    <property type="molecule type" value="Genomic_DNA"/>
</dbReference>
<dbReference type="InterPro" id="IPR032675">
    <property type="entry name" value="LRR_dom_sf"/>
</dbReference>
<proteinExistence type="predicted"/>
<name>A0AAD4T743_9MAGN</name>
<dbReference type="GO" id="GO:0031146">
    <property type="term" value="P:SCF-dependent proteasomal ubiquitin-dependent protein catabolic process"/>
    <property type="evidence" value="ECO:0007669"/>
    <property type="project" value="TreeGrafter"/>
</dbReference>
<dbReference type="GO" id="GO:0019005">
    <property type="term" value="C:SCF ubiquitin ligase complex"/>
    <property type="evidence" value="ECO:0007669"/>
    <property type="project" value="TreeGrafter"/>
</dbReference>
<dbReference type="AlphaFoldDB" id="A0AAD4T743"/>
<evidence type="ECO:0000313" key="1">
    <source>
        <dbReference type="EMBL" id="KAI3940822.1"/>
    </source>
</evidence>
<dbReference type="PANTHER" id="PTHR13318:SF26">
    <property type="entry name" value="F-BOX_LRR-REPEAT PROTEIN 12"/>
    <property type="match status" value="1"/>
</dbReference>
<dbReference type="SUPFAM" id="SSF52047">
    <property type="entry name" value="RNI-like"/>
    <property type="match status" value="1"/>
</dbReference>
<feature type="non-terminal residue" evidence="1">
    <location>
        <position position="1"/>
    </location>
</feature>
<dbReference type="InterPro" id="IPR006553">
    <property type="entry name" value="Leu-rich_rpt_Cys-con_subtyp"/>
</dbReference>
<reference evidence="1" key="1">
    <citation type="submission" date="2022-04" db="EMBL/GenBank/DDBJ databases">
        <title>A functionally conserved STORR gene fusion in Papaver species that diverged 16.8 million years ago.</title>
        <authorList>
            <person name="Catania T."/>
        </authorList>
    </citation>
    <scope>NUCLEOTIDE SEQUENCE</scope>
    <source>
        <strain evidence="1">S-188037</strain>
    </source>
</reference>
<comment type="caution">
    <text evidence="1">The sequence shown here is derived from an EMBL/GenBank/DDBJ whole genome shotgun (WGS) entry which is preliminary data.</text>
</comment>
<dbReference type="Gene3D" id="3.80.10.10">
    <property type="entry name" value="Ribonuclease Inhibitor"/>
    <property type="match status" value="1"/>
</dbReference>